<dbReference type="InterPro" id="IPR011706">
    <property type="entry name" value="Cu-oxidase_C"/>
</dbReference>
<dbReference type="SUPFAM" id="SSF49503">
    <property type="entry name" value="Cupredoxins"/>
    <property type="match status" value="3"/>
</dbReference>
<keyword evidence="5" id="KW-0479">Metal-binding</keyword>
<evidence type="ECO:0000256" key="13">
    <source>
        <dbReference type="SAM" id="SignalP"/>
    </source>
</evidence>
<organism evidence="17 18">
    <name type="scientific">Cercophora scortea</name>
    <dbReference type="NCBI Taxonomy" id="314031"/>
    <lineage>
        <taxon>Eukaryota</taxon>
        <taxon>Fungi</taxon>
        <taxon>Dikarya</taxon>
        <taxon>Ascomycota</taxon>
        <taxon>Pezizomycotina</taxon>
        <taxon>Sordariomycetes</taxon>
        <taxon>Sordariomycetidae</taxon>
        <taxon>Sordariales</taxon>
        <taxon>Lasiosphaeriaceae</taxon>
        <taxon>Cercophora</taxon>
    </lineage>
</organism>
<dbReference type="PANTHER" id="PTHR11709:SF87">
    <property type="entry name" value="LACCASE"/>
    <property type="match status" value="1"/>
</dbReference>
<gene>
    <name evidence="17" type="ORF">B0T19DRAFT_243331</name>
</gene>
<evidence type="ECO:0000256" key="4">
    <source>
        <dbReference type="ARBA" id="ARBA00012297"/>
    </source>
</evidence>
<dbReference type="FunFam" id="2.60.40.420:FF:000045">
    <property type="entry name" value="Laccase 2"/>
    <property type="match status" value="1"/>
</dbReference>
<dbReference type="PANTHER" id="PTHR11709">
    <property type="entry name" value="MULTI-COPPER OXIDASE"/>
    <property type="match status" value="1"/>
</dbReference>
<dbReference type="FunFam" id="2.60.40.420:FF:000021">
    <property type="entry name" value="Extracellular dihydrogeodin oxidase/laccase"/>
    <property type="match status" value="1"/>
</dbReference>
<dbReference type="GO" id="GO:0046274">
    <property type="term" value="P:lignin catabolic process"/>
    <property type="evidence" value="ECO:0007669"/>
    <property type="project" value="UniProtKB-KW"/>
</dbReference>
<dbReference type="InterPro" id="IPR001117">
    <property type="entry name" value="Cu-oxidase_2nd"/>
</dbReference>
<evidence type="ECO:0000313" key="18">
    <source>
        <dbReference type="Proteomes" id="UP001286456"/>
    </source>
</evidence>
<dbReference type="PROSITE" id="PS00079">
    <property type="entry name" value="MULTICOPPER_OXIDASE1"/>
    <property type="match status" value="1"/>
</dbReference>
<name>A0AAE0M693_9PEZI</name>
<evidence type="ECO:0000256" key="10">
    <source>
        <dbReference type="ARBA" id="ARBA00023180"/>
    </source>
</evidence>
<evidence type="ECO:0000256" key="3">
    <source>
        <dbReference type="ARBA" id="ARBA00010609"/>
    </source>
</evidence>
<dbReference type="EC" id="1.10.3.2" evidence="4"/>
<evidence type="ECO:0000256" key="12">
    <source>
        <dbReference type="SAM" id="Phobius"/>
    </source>
</evidence>
<keyword evidence="7" id="KW-0560">Oxidoreductase</keyword>
<keyword evidence="18" id="KW-1185">Reference proteome</keyword>
<reference evidence="17" key="1">
    <citation type="journal article" date="2023" name="Mol. Phylogenet. Evol.">
        <title>Genome-scale phylogeny and comparative genomics of the fungal order Sordariales.</title>
        <authorList>
            <person name="Hensen N."/>
            <person name="Bonometti L."/>
            <person name="Westerberg I."/>
            <person name="Brannstrom I.O."/>
            <person name="Guillou S."/>
            <person name="Cros-Aarteil S."/>
            <person name="Calhoun S."/>
            <person name="Haridas S."/>
            <person name="Kuo A."/>
            <person name="Mondo S."/>
            <person name="Pangilinan J."/>
            <person name="Riley R."/>
            <person name="LaButti K."/>
            <person name="Andreopoulos B."/>
            <person name="Lipzen A."/>
            <person name="Chen C."/>
            <person name="Yan M."/>
            <person name="Daum C."/>
            <person name="Ng V."/>
            <person name="Clum A."/>
            <person name="Steindorff A."/>
            <person name="Ohm R.A."/>
            <person name="Martin F."/>
            <person name="Silar P."/>
            <person name="Natvig D.O."/>
            <person name="Lalanne C."/>
            <person name="Gautier V."/>
            <person name="Ament-Velasquez S.L."/>
            <person name="Kruys A."/>
            <person name="Hutchinson M.I."/>
            <person name="Powell A.J."/>
            <person name="Barry K."/>
            <person name="Miller A.N."/>
            <person name="Grigoriev I.V."/>
            <person name="Debuchy R."/>
            <person name="Gladieux P."/>
            <person name="Hiltunen Thoren M."/>
            <person name="Johannesson H."/>
        </authorList>
    </citation>
    <scope>NUCLEOTIDE SEQUENCE</scope>
    <source>
        <strain evidence="17">SMH4131-1</strain>
    </source>
</reference>
<proteinExistence type="inferred from homology"/>
<comment type="caution">
    <text evidence="17">The sequence shown here is derived from an EMBL/GenBank/DDBJ whole genome shotgun (WGS) entry which is preliminary data.</text>
</comment>
<dbReference type="Pfam" id="PF07732">
    <property type="entry name" value="Cu-oxidase_3"/>
    <property type="match status" value="1"/>
</dbReference>
<feature type="domain" description="Plastocyanin-like" evidence="15">
    <location>
        <begin position="512"/>
        <end position="651"/>
    </location>
</feature>
<evidence type="ECO:0000259" key="15">
    <source>
        <dbReference type="Pfam" id="PF07731"/>
    </source>
</evidence>
<keyword evidence="12" id="KW-0812">Transmembrane</keyword>
<dbReference type="CDD" id="cd13901">
    <property type="entry name" value="CuRO_3_MaLCC_like"/>
    <property type="match status" value="1"/>
</dbReference>
<accession>A0AAE0M693</accession>
<keyword evidence="9" id="KW-1015">Disulfide bond</keyword>
<evidence type="ECO:0000256" key="6">
    <source>
        <dbReference type="ARBA" id="ARBA00022729"/>
    </source>
</evidence>
<feature type="chain" id="PRO_5042043308" description="laccase" evidence="13">
    <location>
        <begin position="21"/>
        <end position="686"/>
    </location>
</feature>
<dbReference type="GO" id="GO:0005507">
    <property type="term" value="F:copper ion binding"/>
    <property type="evidence" value="ECO:0007669"/>
    <property type="project" value="InterPro"/>
</dbReference>
<evidence type="ECO:0000256" key="8">
    <source>
        <dbReference type="ARBA" id="ARBA00023008"/>
    </source>
</evidence>
<sequence length="686" mass="75329">MAELALYLPVVIILINLVLCSDLSKTVTQFAYIVIASTHNLRSVHHSPPLYFSLPLSPSLNSPDLFLSVVTAFDFEMFMSTALKYRVYILVFTIVAVTASIAIPITVVNKIRASNLADSSLRASSQNLSSWGDSFDIDTDWENSWPETGVIRTYTFSITEVDQYVSADGVVKEKAMLVNGQFPGPVIRADWGDRIHVTVYNNLRTNGTSIHWHGFQHPKNNVNDGTSGVTECPIAPGHSKTYSFQATQYGTSWYHSHISGQYANGILGAIHIDGPASYNYDIDLGVFPISDWYYGGVDNLLNRVSDPLNPFVPGLPGSPPTSDNVFFNGTNINPNDLNHGNYAKVTFTPGKRHRLRLINTSADNAFTISIVGHTMTVIATDFVPVNPYPVDSVHMVVGQRLDVVIDANQPVDTYWLNATFSGTGACGSSKNPHPAAIIQYNGAPWWAPGNPGTPPRETYCADDISLVPVVPRAAPFASFSATPANTLNVSLAVNTTLSKVFWEVNSSTIDVRWDKPTLQNVLEGDYSFPRNGNVIEIPSQSQWSFWLIQNVSPIPHPMHLHGHDFVIVGRSDALTNPLDPSNVPIPFNPFNDAWRLSRTPTPIRRDTTVLPAFGWLVVAFQTSNPGAWIFHCHIVWHLAQGLSVQFLERPAEIPGAMDIGGALNMTCPDWRAYAPSDPFVKADSGL</sequence>
<dbReference type="InterPro" id="IPR033138">
    <property type="entry name" value="Cu_oxidase_CS"/>
</dbReference>
<keyword evidence="10" id="KW-0325">Glycoprotein</keyword>
<dbReference type="InterPro" id="IPR011707">
    <property type="entry name" value="Cu-oxidase-like_N"/>
</dbReference>
<dbReference type="GO" id="GO:0052716">
    <property type="term" value="F:hydroquinone:oxygen oxidoreductase activity"/>
    <property type="evidence" value="ECO:0007669"/>
    <property type="project" value="UniProtKB-EC"/>
</dbReference>
<evidence type="ECO:0000256" key="7">
    <source>
        <dbReference type="ARBA" id="ARBA00023002"/>
    </source>
</evidence>
<dbReference type="CDD" id="cd13880">
    <property type="entry name" value="CuRO_2_MaLCC_like"/>
    <property type="match status" value="1"/>
</dbReference>
<dbReference type="AlphaFoldDB" id="A0AAE0M693"/>
<dbReference type="PROSITE" id="PS00080">
    <property type="entry name" value="MULTICOPPER_OXIDASE2"/>
    <property type="match status" value="1"/>
</dbReference>
<feature type="domain" description="Plastocyanin-like" evidence="16">
    <location>
        <begin position="164"/>
        <end position="275"/>
    </location>
</feature>
<evidence type="ECO:0000256" key="11">
    <source>
        <dbReference type="ARBA" id="ARBA00023185"/>
    </source>
</evidence>
<evidence type="ECO:0000256" key="1">
    <source>
        <dbReference type="ARBA" id="ARBA00000349"/>
    </source>
</evidence>
<evidence type="ECO:0000256" key="9">
    <source>
        <dbReference type="ARBA" id="ARBA00023157"/>
    </source>
</evidence>
<keyword evidence="12" id="KW-0472">Membrane</keyword>
<protein>
    <recommendedName>
        <fullName evidence="4">laccase</fullName>
        <ecNumber evidence="4">1.10.3.2</ecNumber>
    </recommendedName>
</protein>
<dbReference type="Pfam" id="PF07731">
    <property type="entry name" value="Cu-oxidase_2"/>
    <property type="match status" value="1"/>
</dbReference>
<evidence type="ECO:0000256" key="2">
    <source>
        <dbReference type="ARBA" id="ARBA00001935"/>
    </source>
</evidence>
<dbReference type="Gene3D" id="2.60.40.420">
    <property type="entry name" value="Cupredoxins - blue copper proteins"/>
    <property type="match status" value="3"/>
</dbReference>
<dbReference type="CDD" id="cd13854">
    <property type="entry name" value="CuRO_1_MaLCC_like"/>
    <property type="match status" value="1"/>
</dbReference>
<keyword evidence="11" id="KW-0439">Lignin degradation</keyword>
<dbReference type="FunFam" id="2.60.40.420:FF:000046">
    <property type="entry name" value="Multicopper oxidase"/>
    <property type="match status" value="1"/>
</dbReference>
<comment type="catalytic activity">
    <reaction evidence="1">
        <text>4 hydroquinone + O2 = 4 benzosemiquinone + 2 H2O</text>
        <dbReference type="Rhea" id="RHEA:11276"/>
        <dbReference type="ChEBI" id="CHEBI:15377"/>
        <dbReference type="ChEBI" id="CHEBI:15379"/>
        <dbReference type="ChEBI" id="CHEBI:17594"/>
        <dbReference type="ChEBI" id="CHEBI:17977"/>
        <dbReference type="EC" id="1.10.3.2"/>
    </reaction>
</comment>
<reference evidence="17" key="2">
    <citation type="submission" date="2023-06" db="EMBL/GenBank/DDBJ databases">
        <authorList>
            <consortium name="Lawrence Berkeley National Laboratory"/>
            <person name="Haridas S."/>
            <person name="Hensen N."/>
            <person name="Bonometti L."/>
            <person name="Westerberg I."/>
            <person name="Brannstrom I.O."/>
            <person name="Guillou S."/>
            <person name="Cros-Aarteil S."/>
            <person name="Calhoun S."/>
            <person name="Kuo A."/>
            <person name="Mondo S."/>
            <person name="Pangilinan J."/>
            <person name="Riley R."/>
            <person name="Labutti K."/>
            <person name="Andreopoulos B."/>
            <person name="Lipzen A."/>
            <person name="Chen C."/>
            <person name="Yanf M."/>
            <person name="Daum C."/>
            <person name="Ng V."/>
            <person name="Clum A."/>
            <person name="Steindorff A."/>
            <person name="Ohm R."/>
            <person name="Martin F."/>
            <person name="Silar P."/>
            <person name="Natvig D."/>
            <person name="Lalanne C."/>
            <person name="Gautier V."/>
            <person name="Ament-Velasquez S.L."/>
            <person name="Kruys A."/>
            <person name="Hutchinson M.I."/>
            <person name="Powell A.J."/>
            <person name="Barry K."/>
            <person name="Miller A.N."/>
            <person name="Grigoriev I.V."/>
            <person name="Debuchy R."/>
            <person name="Gladieux P."/>
            <person name="Thoren M.H."/>
            <person name="Johannesson H."/>
        </authorList>
    </citation>
    <scope>NUCLEOTIDE SEQUENCE</scope>
    <source>
        <strain evidence="17">SMH4131-1</strain>
    </source>
</reference>
<dbReference type="InterPro" id="IPR002355">
    <property type="entry name" value="Cu_oxidase_Cu_BS"/>
</dbReference>
<dbReference type="Pfam" id="PF00394">
    <property type="entry name" value="Cu-oxidase"/>
    <property type="match status" value="1"/>
</dbReference>
<dbReference type="InterPro" id="IPR045087">
    <property type="entry name" value="Cu-oxidase_fam"/>
</dbReference>
<keyword evidence="6 13" id="KW-0732">Signal</keyword>
<comment type="cofactor">
    <cofactor evidence="2">
        <name>Cu cation</name>
        <dbReference type="ChEBI" id="CHEBI:23378"/>
    </cofactor>
</comment>
<dbReference type="EMBL" id="JAUEPO010000005">
    <property type="protein sequence ID" value="KAK3320570.1"/>
    <property type="molecule type" value="Genomic_DNA"/>
</dbReference>
<evidence type="ECO:0000259" key="14">
    <source>
        <dbReference type="Pfam" id="PF00394"/>
    </source>
</evidence>
<keyword evidence="12" id="KW-1133">Transmembrane helix</keyword>
<evidence type="ECO:0000313" key="17">
    <source>
        <dbReference type="EMBL" id="KAK3320570.1"/>
    </source>
</evidence>
<evidence type="ECO:0000259" key="16">
    <source>
        <dbReference type="Pfam" id="PF07732"/>
    </source>
</evidence>
<evidence type="ECO:0000256" key="5">
    <source>
        <dbReference type="ARBA" id="ARBA00022723"/>
    </source>
</evidence>
<feature type="transmembrane region" description="Helical" evidence="12">
    <location>
        <begin position="87"/>
        <end position="107"/>
    </location>
</feature>
<dbReference type="Proteomes" id="UP001286456">
    <property type="component" value="Unassembled WGS sequence"/>
</dbReference>
<dbReference type="InterPro" id="IPR008972">
    <property type="entry name" value="Cupredoxin"/>
</dbReference>
<feature type="signal peptide" evidence="13">
    <location>
        <begin position="1"/>
        <end position="20"/>
    </location>
</feature>
<keyword evidence="8" id="KW-0186">Copper</keyword>
<comment type="similarity">
    <text evidence="3">Belongs to the multicopper oxidase family.</text>
</comment>
<feature type="domain" description="Plastocyanin-like" evidence="14">
    <location>
        <begin position="286"/>
        <end position="443"/>
    </location>
</feature>